<feature type="transmembrane region" description="Helical" evidence="6">
    <location>
        <begin position="233"/>
        <end position="251"/>
    </location>
</feature>
<dbReference type="EMBL" id="FOKA01000014">
    <property type="protein sequence ID" value="SFB31241.1"/>
    <property type="molecule type" value="Genomic_DNA"/>
</dbReference>
<keyword evidence="8" id="KW-1185">Reference proteome</keyword>
<organism evidence="7 8">
    <name type="scientific">Cellulomonas marina</name>
    <dbReference type="NCBI Taxonomy" id="988821"/>
    <lineage>
        <taxon>Bacteria</taxon>
        <taxon>Bacillati</taxon>
        <taxon>Actinomycetota</taxon>
        <taxon>Actinomycetes</taxon>
        <taxon>Micrococcales</taxon>
        <taxon>Cellulomonadaceae</taxon>
        <taxon>Cellulomonas</taxon>
    </lineage>
</organism>
<dbReference type="Proteomes" id="UP000199012">
    <property type="component" value="Unassembled WGS sequence"/>
</dbReference>
<sequence length="272" mass="28392">MLDAPETPAAAPVPVPFWRAAVRPRSVLLLLLLLAAAAVCGLLGAWQLDRAQVRGAAQERERVGAILEADPEPLDDVLRPGETVTGEMVARKVEVVGTYEPGQLVVTGRAHDGVTGVLVLTPFRVAEGAGTGAVLPVVRGWLPADAVDDEPPPAPPAGTVTLSAYLQGSEAATGTTADGRTEAISSPELLNIWTGPLYSGYGVLVDSVPGQSGGLEQLDPPTRFGTGLNVRNLAYAVQWWVFGGFAVALWVRLVRDDARGRGPGTDPVLDDA</sequence>
<evidence type="ECO:0000256" key="4">
    <source>
        <dbReference type="ARBA" id="ARBA00022989"/>
    </source>
</evidence>
<dbReference type="STRING" id="988821.SAMN05421867_1145"/>
<comment type="subcellular location">
    <subcellularLocation>
        <location evidence="6">Cell membrane</location>
        <topology evidence="6">Multi-pass membrane protein</topology>
    </subcellularLocation>
    <subcellularLocation>
        <location evidence="1">Membrane</location>
    </subcellularLocation>
</comment>
<evidence type="ECO:0000256" key="3">
    <source>
        <dbReference type="ARBA" id="ARBA00022692"/>
    </source>
</evidence>
<dbReference type="InterPro" id="IPR045214">
    <property type="entry name" value="Surf1/Surf4"/>
</dbReference>
<keyword evidence="3 6" id="KW-0812">Transmembrane</keyword>
<keyword evidence="4 6" id="KW-1133">Transmembrane helix</keyword>
<proteinExistence type="inferred from homology"/>
<evidence type="ECO:0000313" key="7">
    <source>
        <dbReference type="EMBL" id="SFB31241.1"/>
    </source>
</evidence>
<accession>A0A1I1A017</accession>
<dbReference type="Pfam" id="PF02104">
    <property type="entry name" value="SURF1"/>
    <property type="match status" value="1"/>
</dbReference>
<gene>
    <name evidence="7" type="ORF">SAMN05421867_1145</name>
</gene>
<protein>
    <recommendedName>
        <fullName evidence="6">SURF1-like protein</fullName>
    </recommendedName>
</protein>
<dbReference type="PANTHER" id="PTHR23427">
    <property type="entry name" value="SURFEIT LOCUS PROTEIN"/>
    <property type="match status" value="1"/>
</dbReference>
<dbReference type="PANTHER" id="PTHR23427:SF2">
    <property type="entry name" value="SURFEIT LOCUS PROTEIN 1"/>
    <property type="match status" value="1"/>
</dbReference>
<dbReference type="PROSITE" id="PS50895">
    <property type="entry name" value="SURF1"/>
    <property type="match status" value="1"/>
</dbReference>
<name>A0A1I1A017_9CELL</name>
<evidence type="ECO:0000256" key="1">
    <source>
        <dbReference type="ARBA" id="ARBA00004370"/>
    </source>
</evidence>
<dbReference type="OrthoDB" id="3266379at2"/>
<dbReference type="RefSeq" id="WP_090034020.1">
    <property type="nucleotide sequence ID" value="NZ_BONM01000030.1"/>
</dbReference>
<evidence type="ECO:0000313" key="8">
    <source>
        <dbReference type="Proteomes" id="UP000199012"/>
    </source>
</evidence>
<evidence type="ECO:0000256" key="6">
    <source>
        <dbReference type="RuleBase" id="RU363076"/>
    </source>
</evidence>
<evidence type="ECO:0000256" key="5">
    <source>
        <dbReference type="ARBA" id="ARBA00023136"/>
    </source>
</evidence>
<reference evidence="7 8" key="1">
    <citation type="submission" date="2016-10" db="EMBL/GenBank/DDBJ databases">
        <authorList>
            <person name="de Groot N.N."/>
        </authorList>
    </citation>
    <scope>NUCLEOTIDE SEQUENCE [LARGE SCALE GENOMIC DNA]</scope>
    <source>
        <strain evidence="7 8">CGMCC 4.6945</strain>
    </source>
</reference>
<comment type="similarity">
    <text evidence="2 6">Belongs to the SURF1 family.</text>
</comment>
<keyword evidence="5 6" id="KW-0472">Membrane</keyword>
<dbReference type="InterPro" id="IPR002994">
    <property type="entry name" value="Surf1/Shy1"/>
</dbReference>
<dbReference type="AlphaFoldDB" id="A0A1I1A017"/>
<dbReference type="CDD" id="cd06662">
    <property type="entry name" value="SURF1"/>
    <property type="match status" value="1"/>
</dbReference>
<dbReference type="GO" id="GO:0005886">
    <property type="term" value="C:plasma membrane"/>
    <property type="evidence" value="ECO:0007669"/>
    <property type="project" value="UniProtKB-SubCell"/>
</dbReference>
<evidence type="ECO:0000256" key="2">
    <source>
        <dbReference type="ARBA" id="ARBA00007165"/>
    </source>
</evidence>
<keyword evidence="6" id="KW-1003">Cell membrane</keyword>
<feature type="transmembrane region" description="Helical" evidence="6">
    <location>
        <begin position="27"/>
        <end position="46"/>
    </location>
</feature>